<dbReference type="OrthoDB" id="5835136at2759"/>
<dbReference type="STRING" id="71717.A0A4Y7SXP2"/>
<evidence type="ECO:0000256" key="9">
    <source>
        <dbReference type="SAM" id="Phobius"/>
    </source>
</evidence>
<organism evidence="12 13">
    <name type="scientific">Coprinellus micaceus</name>
    <name type="common">Glistening ink-cap mushroom</name>
    <name type="synonym">Coprinus micaceus</name>
    <dbReference type="NCBI Taxonomy" id="71717"/>
    <lineage>
        <taxon>Eukaryota</taxon>
        <taxon>Fungi</taxon>
        <taxon>Dikarya</taxon>
        <taxon>Basidiomycota</taxon>
        <taxon>Agaricomycotina</taxon>
        <taxon>Agaricomycetes</taxon>
        <taxon>Agaricomycetidae</taxon>
        <taxon>Agaricales</taxon>
        <taxon>Agaricineae</taxon>
        <taxon>Psathyrellaceae</taxon>
        <taxon>Coprinellus</taxon>
    </lineage>
</organism>
<dbReference type="InterPro" id="IPR036282">
    <property type="entry name" value="Glutathione-S-Trfase_C_sf"/>
</dbReference>
<comment type="similarity">
    <text evidence="2">Belongs to the metaxin family.</text>
</comment>
<dbReference type="InterPro" id="IPR050931">
    <property type="entry name" value="Mito_Protein_Transport_Metaxin"/>
</dbReference>
<feature type="domain" description="Mitochondrial outer membrane transport complex Sam37/metaxin N-terminal" evidence="10">
    <location>
        <begin position="28"/>
        <end position="158"/>
    </location>
</feature>
<evidence type="ECO:0000256" key="2">
    <source>
        <dbReference type="ARBA" id="ARBA00009170"/>
    </source>
</evidence>
<dbReference type="AlphaFoldDB" id="A0A4Y7SXP2"/>
<dbReference type="Pfam" id="PF10568">
    <property type="entry name" value="Tom37"/>
    <property type="match status" value="1"/>
</dbReference>
<dbReference type="InterPro" id="IPR033468">
    <property type="entry name" value="Metaxin_GST"/>
</dbReference>
<evidence type="ECO:0000256" key="6">
    <source>
        <dbReference type="ARBA" id="ARBA00023128"/>
    </source>
</evidence>
<dbReference type="Pfam" id="PF17171">
    <property type="entry name" value="GST_C_6"/>
    <property type="match status" value="1"/>
</dbReference>
<evidence type="ECO:0000256" key="1">
    <source>
        <dbReference type="ARBA" id="ARBA00004294"/>
    </source>
</evidence>
<dbReference type="CDD" id="cd03054">
    <property type="entry name" value="GST_N_Metaxin"/>
    <property type="match status" value="1"/>
</dbReference>
<dbReference type="GO" id="GO:0001401">
    <property type="term" value="C:SAM complex"/>
    <property type="evidence" value="ECO:0007669"/>
    <property type="project" value="InterPro"/>
</dbReference>
<keyword evidence="3" id="KW-0813">Transport</keyword>
<sequence length="396" mass="44765">MAHNIPAEEVKLYVWPGQWDLPSYDPYSLGAIMYLQLAIPGKFHVIECTDPDLSPSGQLPFLVHEQEAVASYPSIIRYVAGLAQSDKSTYPGADVDSFLPTSLRSQRNAWVAHVEANLGNLVASALFASEENWEGLTLKALATIFPVPQKYYVPSKLREAYQPRLESAGLWSQLPPVEEKKKTPFEKELRKRRAFDTKKVQQTFIREKIVAKAKPTLDIYDRLVGSNRYIFEDRISSLDVALAANILLLTKPPYPDATIKDLVTASYPNLMAHAQHVEDRILGSNTLPLKTERHSYSLWSLFPSTLFSFRTARRPQAAAKTDEERHIGHMRWGFAGLVVGVVCAYMAVLAPSQLALAARVMEQRRLERKIYRGEVDGEDEEYDEEEDDEYFGEEAT</sequence>
<keyword evidence="13" id="KW-1185">Reference proteome</keyword>
<comment type="caution">
    <text evidence="12">The sequence shown here is derived from an EMBL/GenBank/DDBJ whole genome shotgun (WGS) entry which is preliminary data.</text>
</comment>
<keyword evidence="9" id="KW-1133">Transmembrane helix</keyword>
<comment type="subcellular location">
    <subcellularLocation>
        <location evidence="1">Mitochondrion outer membrane</location>
    </subcellularLocation>
</comment>
<keyword evidence="5" id="KW-0653">Protein transport</keyword>
<dbReference type="Proteomes" id="UP000298030">
    <property type="component" value="Unassembled WGS sequence"/>
</dbReference>
<feature type="region of interest" description="Disordered" evidence="8">
    <location>
        <begin position="374"/>
        <end position="396"/>
    </location>
</feature>
<protein>
    <recommendedName>
        <fullName evidence="14">Mitochondrial outer membrane transport complex Sam37/metaxin N-terminal domain-containing protein</fullName>
    </recommendedName>
</protein>
<dbReference type="GO" id="GO:0007005">
    <property type="term" value="P:mitochondrion organization"/>
    <property type="evidence" value="ECO:0007669"/>
    <property type="project" value="TreeGrafter"/>
</dbReference>
<feature type="domain" description="Metaxin glutathione S-transferase" evidence="11">
    <location>
        <begin position="221"/>
        <end position="276"/>
    </location>
</feature>
<name>A0A4Y7SXP2_COPMI</name>
<dbReference type="SUPFAM" id="SSF47616">
    <property type="entry name" value="GST C-terminal domain-like"/>
    <property type="match status" value="1"/>
</dbReference>
<accession>A0A4Y7SXP2</accession>
<evidence type="ECO:0008006" key="14">
    <source>
        <dbReference type="Google" id="ProtNLM"/>
    </source>
</evidence>
<proteinExistence type="inferred from homology"/>
<evidence type="ECO:0000256" key="5">
    <source>
        <dbReference type="ARBA" id="ARBA00022927"/>
    </source>
</evidence>
<dbReference type="EMBL" id="QPFP01000047">
    <property type="protein sequence ID" value="TEB26620.1"/>
    <property type="molecule type" value="Genomic_DNA"/>
</dbReference>
<evidence type="ECO:0000259" key="10">
    <source>
        <dbReference type="Pfam" id="PF10568"/>
    </source>
</evidence>
<feature type="compositionally biased region" description="Acidic residues" evidence="8">
    <location>
        <begin position="376"/>
        <end position="396"/>
    </location>
</feature>
<keyword evidence="4" id="KW-1000">Mitochondrion outer membrane</keyword>
<keyword evidence="6" id="KW-0496">Mitochondrion</keyword>
<evidence type="ECO:0000259" key="11">
    <source>
        <dbReference type="Pfam" id="PF17171"/>
    </source>
</evidence>
<evidence type="ECO:0000313" key="12">
    <source>
        <dbReference type="EMBL" id="TEB26620.1"/>
    </source>
</evidence>
<keyword evidence="7 9" id="KW-0472">Membrane</keyword>
<dbReference type="InterPro" id="IPR019564">
    <property type="entry name" value="Sam37/metaxin_N"/>
</dbReference>
<reference evidence="12 13" key="1">
    <citation type="journal article" date="2019" name="Nat. Ecol. Evol.">
        <title>Megaphylogeny resolves global patterns of mushroom evolution.</title>
        <authorList>
            <person name="Varga T."/>
            <person name="Krizsan K."/>
            <person name="Foldi C."/>
            <person name="Dima B."/>
            <person name="Sanchez-Garcia M."/>
            <person name="Sanchez-Ramirez S."/>
            <person name="Szollosi G.J."/>
            <person name="Szarkandi J.G."/>
            <person name="Papp V."/>
            <person name="Albert L."/>
            <person name="Andreopoulos W."/>
            <person name="Angelini C."/>
            <person name="Antonin V."/>
            <person name="Barry K.W."/>
            <person name="Bougher N.L."/>
            <person name="Buchanan P."/>
            <person name="Buyck B."/>
            <person name="Bense V."/>
            <person name="Catcheside P."/>
            <person name="Chovatia M."/>
            <person name="Cooper J."/>
            <person name="Damon W."/>
            <person name="Desjardin D."/>
            <person name="Finy P."/>
            <person name="Geml J."/>
            <person name="Haridas S."/>
            <person name="Hughes K."/>
            <person name="Justo A."/>
            <person name="Karasinski D."/>
            <person name="Kautmanova I."/>
            <person name="Kiss B."/>
            <person name="Kocsube S."/>
            <person name="Kotiranta H."/>
            <person name="LaButti K.M."/>
            <person name="Lechner B.E."/>
            <person name="Liimatainen K."/>
            <person name="Lipzen A."/>
            <person name="Lukacs Z."/>
            <person name="Mihaltcheva S."/>
            <person name="Morgado L.N."/>
            <person name="Niskanen T."/>
            <person name="Noordeloos M.E."/>
            <person name="Ohm R.A."/>
            <person name="Ortiz-Santana B."/>
            <person name="Ovrebo C."/>
            <person name="Racz N."/>
            <person name="Riley R."/>
            <person name="Savchenko A."/>
            <person name="Shiryaev A."/>
            <person name="Soop K."/>
            <person name="Spirin V."/>
            <person name="Szebenyi C."/>
            <person name="Tomsovsky M."/>
            <person name="Tulloss R.E."/>
            <person name="Uehling J."/>
            <person name="Grigoriev I.V."/>
            <person name="Vagvolgyi C."/>
            <person name="Papp T."/>
            <person name="Martin F.M."/>
            <person name="Miettinen O."/>
            <person name="Hibbett D.S."/>
            <person name="Nagy L.G."/>
        </authorList>
    </citation>
    <scope>NUCLEOTIDE SEQUENCE [LARGE SCALE GENOMIC DNA]</scope>
    <source>
        <strain evidence="12 13">FP101781</strain>
    </source>
</reference>
<dbReference type="PANTHER" id="PTHR12289">
    <property type="entry name" value="METAXIN RELATED"/>
    <property type="match status" value="1"/>
</dbReference>
<dbReference type="GO" id="GO:0015031">
    <property type="term" value="P:protein transport"/>
    <property type="evidence" value="ECO:0007669"/>
    <property type="project" value="UniProtKB-KW"/>
</dbReference>
<evidence type="ECO:0000256" key="4">
    <source>
        <dbReference type="ARBA" id="ARBA00022787"/>
    </source>
</evidence>
<evidence type="ECO:0000256" key="8">
    <source>
        <dbReference type="SAM" id="MobiDB-lite"/>
    </source>
</evidence>
<gene>
    <name evidence="12" type="ORF">FA13DRAFT_1737278</name>
</gene>
<evidence type="ECO:0000313" key="13">
    <source>
        <dbReference type="Proteomes" id="UP000298030"/>
    </source>
</evidence>
<evidence type="ECO:0000256" key="3">
    <source>
        <dbReference type="ARBA" id="ARBA00022448"/>
    </source>
</evidence>
<feature type="transmembrane region" description="Helical" evidence="9">
    <location>
        <begin position="332"/>
        <end position="358"/>
    </location>
</feature>
<keyword evidence="9" id="KW-0812">Transmembrane</keyword>
<evidence type="ECO:0000256" key="7">
    <source>
        <dbReference type="ARBA" id="ARBA00023136"/>
    </source>
</evidence>
<dbReference type="PANTHER" id="PTHR12289:SF41">
    <property type="entry name" value="FAILED AXON CONNECTIONS-RELATED"/>
    <property type="match status" value="1"/>
</dbReference>